<dbReference type="Gene3D" id="2.40.10.340">
    <property type="entry name" value="Rod shape-determining protein MreC, domain 1"/>
    <property type="match status" value="1"/>
</dbReference>
<feature type="coiled-coil region" evidence="6">
    <location>
        <begin position="71"/>
        <end position="115"/>
    </location>
</feature>
<keyword evidence="9" id="KW-1185">Reference proteome</keyword>
<reference evidence="8 9" key="1">
    <citation type="submission" date="2022-10" db="EMBL/GenBank/DDBJ databases">
        <title>Marinomonas transparenta sp. nov. and Marinomonas sargassi sp. nov., isolated from marine alga (Sargassum natans (L.) Gaillon).</title>
        <authorList>
            <person name="Wang Y."/>
        </authorList>
    </citation>
    <scope>NUCLEOTIDE SEQUENCE [LARGE SCALE GENOMIC DNA]</scope>
    <source>
        <strain evidence="8 9">C2222</strain>
    </source>
</reference>
<keyword evidence="6" id="KW-0175">Coiled coil</keyword>
<dbReference type="Proteomes" id="UP001209713">
    <property type="component" value="Unassembled WGS sequence"/>
</dbReference>
<dbReference type="InterPro" id="IPR055342">
    <property type="entry name" value="MreC_beta-barrel_core"/>
</dbReference>
<proteinExistence type="inferred from homology"/>
<evidence type="ECO:0000256" key="1">
    <source>
        <dbReference type="ARBA" id="ARBA00009369"/>
    </source>
</evidence>
<dbReference type="PANTHER" id="PTHR34138:SF1">
    <property type="entry name" value="CELL SHAPE-DETERMINING PROTEIN MREC"/>
    <property type="match status" value="1"/>
</dbReference>
<comment type="caution">
    <text evidence="8">The sequence shown here is derived from an EMBL/GenBank/DDBJ whole genome shotgun (WGS) entry which is preliminary data.</text>
</comment>
<evidence type="ECO:0000256" key="5">
    <source>
        <dbReference type="PIRNR" id="PIRNR038471"/>
    </source>
</evidence>
<accession>A0ABT2YSN2</accession>
<evidence type="ECO:0000256" key="6">
    <source>
        <dbReference type="SAM" id="Coils"/>
    </source>
</evidence>
<evidence type="ECO:0000259" key="7">
    <source>
        <dbReference type="Pfam" id="PF04085"/>
    </source>
</evidence>
<evidence type="ECO:0000256" key="2">
    <source>
        <dbReference type="ARBA" id="ARBA00013855"/>
    </source>
</evidence>
<comment type="function">
    <text evidence="5">Involved in formation and maintenance of cell shape.</text>
</comment>
<sequence length="273" mass="30180">MNNSLQFKGKSPTTRFVVLVLLSISMIFADVHHNAFSQFRPYLTLIITPVQVVVNTPKKAFAWIGEHLVSREDLIAENQLLNAEVLRLRSRQQRLDALQAENVRLRELLDASQHVDEKTIVAEVIGFDQNAYNHRIMIDKGLSSGVYVGQPVLDATGVLGQVVETSAYSSRVLLIVDASHFIPVQLSRTGFRGILKGTGDILEMSLISVPRSADIKKGDVLTTSGLDDRFPSGYPVGVVKSVTYIEGESYADVDVVPLAQLGRSRHIMLIDKQ</sequence>
<dbReference type="NCBIfam" id="TIGR00219">
    <property type="entry name" value="mreC"/>
    <property type="match status" value="1"/>
</dbReference>
<dbReference type="PIRSF" id="PIRSF038471">
    <property type="entry name" value="MreC"/>
    <property type="match status" value="1"/>
</dbReference>
<keyword evidence="3 5" id="KW-0133">Cell shape</keyword>
<evidence type="ECO:0000313" key="9">
    <source>
        <dbReference type="Proteomes" id="UP001209713"/>
    </source>
</evidence>
<dbReference type="InterPro" id="IPR042177">
    <property type="entry name" value="Cell/Rod_1"/>
</dbReference>
<dbReference type="InterPro" id="IPR042175">
    <property type="entry name" value="Cell/Rod_MreC_2"/>
</dbReference>
<evidence type="ECO:0000256" key="4">
    <source>
        <dbReference type="ARBA" id="ARBA00032089"/>
    </source>
</evidence>
<evidence type="ECO:0000313" key="8">
    <source>
        <dbReference type="EMBL" id="MCV2402904.1"/>
    </source>
</evidence>
<dbReference type="InterPro" id="IPR007221">
    <property type="entry name" value="MreC"/>
</dbReference>
<feature type="domain" description="Rod shape-determining protein MreC beta-barrel core" evidence="7">
    <location>
        <begin position="124"/>
        <end position="270"/>
    </location>
</feature>
<dbReference type="PANTHER" id="PTHR34138">
    <property type="entry name" value="CELL SHAPE-DETERMINING PROTEIN MREC"/>
    <property type="match status" value="1"/>
</dbReference>
<dbReference type="RefSeq" id="WP_263530370.1">
    <property type="nucleotide sequence ID" value="NZ_JAOVZB010000003.1"/>
</dbReference>
<organism evidence="8 9">
    <name type="scientific">Marinomonas sargassi</name>
    <dbReference type="NCBI Taxonomy" id="2984494"/>
    <lineage>
        <taxon>Bacteria</taxon>
        <taxon>Pseudomonadati</taxon>
        <taxon>Pseudomonadota</taxon>
        <taxon>Gammaproteobacteria</taxon>
        <taxon>Oceanospirillales</taxon>
        <taxon>Oceanospirillaceae</taxon>
        <taxon>Marinomonas</taxon>
    </lineage>
</organism>
<protein>
    <recommendedName>
        <fullName evidence="2 5">Cell shape-determining protein MreC</fullName>
    </recommendedName>
    <alternativeName>
        <fullName evidence="4 5">Cell shape protein MreC</fullName>
    </alternativeName>
</protein>
<name>A0ABT2YSN2_9GAMM</name>
<evidence type="ECO:0000256" key="3">
    <source>
        <dbReference type="ARBA" id="ARBA00022960"/>
    </source>
</evidence>
<comment type="similarity">
    <text evidence="1 5">Belongs to the MreC family.</text>
</comment>
<dbReference type="Pfam" id="PF04085">
    <property type="entry name" value="MreC"/>
    <property type="match status" value="1"/>
</dbReference>
<dbReference type="Gene3D" id="2.40.10.350">
    <property type="entry name" value="Rod shape-determining protein MreC, domain 2"/>
    <property type="match status" value="1"/>
</dbReference>
<gene>
    <name evidence="8" type="primary">mreC</name>
    <name evidence="8" type="ORF">OFY17_08430</name>
</gene>
<dbReference type="EMBL" id="JAOVZB010000003">
    <property type="protein sequence ID" value="MCV2402904.1"/>
    <property type="molecule type" value="Genomic_DNA"/>
</dbReference>